<evidence type="ECO:0000256" key="1">
    <source>
        <dbReference type="SAM" id="MobiDB-lite"/>
    </source>
</evidence>
<name>A0A243RQ58_9ACTN</name>
<evidence type="ECO:0000313" key="2">
    <source>
        <dbReference type="EMBL" id="OUC97064.1"/>
    </source>
</evidence>
<reference evidence="2 3" key="1">
    <citation type="submission" date="2017-05" db="EMBL/GenBank/DDBJ databases">
        <title>Biotechnological potential of actinobacteria isolated from South African environments.</title>
        <authorList>
            <person name="Le Roes-Hill M."/>
            <person name="Prins A."/>
            <person name="Durrell K.A."/>
        </authorList>
    </citation>
    <scope>NUCLEOTIDE SEQUENCE [LARGE SCALE GENOMIC DNA]</scope>
    <source>
        <strain evidence="2">M26</strain>
    </source>
</reference>
<gene>
    <name evidence="2" type="ORF">CA984_12670</name>
</gene>
<organism evidence="2 3">
    <name type="scientific">Streptosporangium minutum</name>
    <dbReference type="NCBI Taxonomy" id="569862"/>
    <lineage>
        <taxon>Bacteria</taxon>
        <taxon>Bacillati</taxon>
        <taxon>Actinomycetota</taxon>
        <taxon>Actinomycetes</taxon>
        <taxon>Streptosporangiales</taxon>
        <taxon>Streptosporangiaceae</taxon>
        <taxon>Streptosporangium</taxon>
    </lineage>
</organism>
<protein>
    <submittedName>
        <fullName evidence="2">Uncharacterized protein</fullName>
    </submittedName>
</protein>
<keyword evidence="3" id="KW-1185">Reference proteome</keyword>
<dbReference type="Proteomes" id="UP000194761">
    <property type="component" value="Unassembled WGS sequence"/>
</dbReference>
<dbReference type="AlphaFoldDB" id="A0A243RQ58"/>
<sequence length="127" mass="13847">MPVNEREAVAPCSTVRWMSWWWSLLFAGWSFRSLQRPVSYLTRWSSSLTMTSPAGGVKSTNSFWGVTLTVPAFSVWAESERLAGSARTVPGSSWPDWSALPTGLRTPLQTPDSSTSPVTATLPPGAK</sequence>
<accession>A0A243RQ58</accession>
<comment type="caution">
    <text evidence="2">The sequence shown here is derived from an EMBL/GenBank/DDBJ whole genome shotgun (WGS) entry which is preliminary data.</text>
</comment>
<feature type="region of interest" description="Disordered" evidence="1">
    <location>
        <begin position="86"/>
        <end position="127"/>
    </location>
</feature>
<dbReference type="EMBL" id="NGFP01000045">
    <property type="protein sequence ID" value="OUC97064.1"/>
    <property type="molecule type" value="Genomic_DNA"/>
</dbReference>
<proteinExistence type="predicted"/>
<evidence type="ECO:0000313" key="3">
    <source>
        <dbReference type="Proteomes" id="UP000194761"/>
    </source>
</evidence>
<feature type="compositionally biased region" description="Polar residues" evidence="1">
    <location>
        <begin position="107"/>
        <end position="119"/>
    </location>
</feature>